<dbReference type="GO" id="GO:0010468">
    <property type="term" value="P:regulation of gene expression"/>
    <property type="evidence" value="ECO:0007669"/>
    <property type="project" value="UniProtKB-ARBA"/>
</dbReference>
<dbReference type="PROSITE" id="PS51194">
    <property type="entry name" value="HELICASE_CTER"/>
    <property type="match status" value="1"/>
</dbReference>
<evidence type="ECO:0000256" key="5">
    <source>
        <dbReference type="ARBA" id="ARBA00022840"/>
    </source>
</evidence>
<dbReference type="SMART" id="SM00487">
    <property type="entry name" value="DEXDc"/>
    <property type="match status" value="1"/>
</dbReference>
<dbReference type="Gene3D" id="3.40.50.300">
    <property type="entry name" value="P-loop containing nucleotide triphosphate hydrolases"/>
    <property type="match status" value="2"/>
</dbReference>
<dbReference type="AlphaFoldDB" id="A0AAN9Z9Y9"/>
<dbReference type="SMART" id="SM00490">
    <property type="entry name" value="HELICc"/>
    <property type="match status" value="1"/>
</dbReference>
<organism evidence="9 10">
    <name type="scientific">Gryllus longicercus</name>
    <dbReference type="NCBI Taxonomy" id="2509291"/>
    <lineage>
        <taxon>Eukaryota</taxon>
        <taxon>Metazoa</taxon>
        <taxon>Ecdysozoa</taxon>
        <taxon>Arthropoda</taxon>
        <taxon>Hexapoda</taxon>
        <taxon>Insecta</taxon>
        <taxon>Pterygota</taxon>
        <taxon>Neoptera</taxon>
        <taxon>Polyneoptera</taxon>
        <taxon>Orthoptera</taxon>
        <taxon>Ensifera</taxon>
        <taxon>Gryllidea</taxon>
        <taxon>Grylloidea</taxon>
        <taxon>Gryllidae</taxon>
        <taxon>Gryllinae</taxon>
        <taxon>Gryllus</taxon>
    </lineage>
</organism>
<feature type="domain" description="Helicase ATP-binding" evidence="7">
    <location>
        <begin position="55"/>
        <end position="225"/>
    </location>
</feature>
<keyword evidence="5" id="KW-0067">ATP-binding</keyword>
<protein>
    <recommendedName>
        <fullName evidence="1">RNA helicase</fullName>
        <ecNumber evidence="1">3.6.4.13</ecNumber>
    </recommendedName>
</protein>
<dbReference type="SUPFAM" id="SSF52540">
    <property type="entry name" value="P-loop containing nucleoside triphosphate hydrolases"/>
    <property type="match status" value="1"/>
</dbReference>
<dbReference type="CDD" id="cd17943">
    <property type="entry name" value="DEADc_DDX20"/>
    <property type="match status" value="1"/>
</dbReference>
<dbReference type="Pfam" id="PF00270">
    <property type="entry name" value="DEAD"/>
    <property type="match status" value="1"/>
</dbReference>
<keyword evidence="10" id="KW-1185">Reference proteome</keyword>
<accession>A0AAN9Z9Y9</accession>
<evidence type="ECO:0000313" key="9">
    <source>
        <dbReference type="EMBL" id="KAK7867345.1"/>
    </source>
</evidence>
<keyword evidence="3" id="KW-0378">Hydrolase</keyword>
<evidence type="ECO:0000256" key="3">
    <source>
        <dbReference type="ARBA" id="ARBA00022801"/>
    </source>
</evidence>
<comment type="caution">
    <text evidence="9">The sequence shown here is derived from an EMBL/GenBank/DDBJ whole genome shotgun (WGS) entry which is preliminary data.</text>
</comment>
<feature type="compositionally biased region" description="Basic and acidic residues" evidence="6">
    <location>
        <begin position="649"/>
        <end position="658"/>
    </location>
</feature>
<feature type="region of interest" description="Disordered" evidence="6">
    <location>
        <begin position="427"/>
        <end position="472"/>
    </location>
</feature>
<feature type="compositionally biased region" description="Basic residues" evidence="6">
    <location>
        <begin position="457"/>
        <end position="468"/>
    </location>
</feature>
<dbReference type="GO" id="GO:0003724">
    <property type="term" value="F:RNA helicase activity"/>
    <property type="evidence" value="ECO:0007669"/>
    <property type="project" value="UniProtKB-EC"/>
</dbReference>
<name>A0AAN9Z9Y9_9ORTH</name>
<feature type="region of interest" description="Disordered" evidence="6">
    <location>
        <begin position="636"/>
        <end position="667"/>
    </location>
</feature>
<evidence type="ECO:0000256" key="6">
    <source>
        <dbReference type="SAM" id="MobiDB-lite"/>
    </source>
</evidence>
<dbReference type="CDD" id="cd18787">
    <property type="entry name" value="SF2_C_DEAD"/>
    <property type="match status" value="1"/>
</dbReference>
<dbReference type="Proteomes" id="UP001378592">
    <property type="component" value="Unassembled WGS sequence"/>
</dbReference>
<dbReference type="GO" id="GO:0003676">
    <property type="term" value="F:nucleic acid binding"/>
    <property type="evidence" value="ECO:0007669"/>
    <property type="project" value="InterPro"/>
</dbReference>
<feature type="domain" description="Helicase C-terminal" evidence="8">
    <location>
        <begin position="260"/>
        <end position="406"/>
    </location>
</feature>
<dbReference type="PROSITE" id="PS00039">
    <property type="entry name" value="DEAD_ATP_HELICASE"/>
    <property type="match status" value="1"/>
</dbReference>
<dbReference type="EMBL" id="JAZDUA010000122">
    <property type="protein sequence ID" value="KAK7867345.1"/>
    <property type="molecule type" value="Genomic_DNA"/>
</dbReference>
<dbReference type="GO" id="GO:0005524">
    <property type="term" value="F:ATP binding"/>
    <property type="evidence" value="ECO:0007669"/>
    <property type="project" value="UniProtKB-KW"/>
</dbReference>
<dbReference type="Pfam" id="PF00271">
    <property type="entry name" value="Helicase_C"/>
    <property type="match status" value="1"/>
</dbReference>
<keyword evidence="4" id="KW-0347">Helicase</keyword>
<dbReference type="InterPro" id="IPR027417">
    <property type="entry name" value="P-loop_NTPase"/>
</dbReference>
<gene>
    <name evidence="9" type="ORF">R5R35_001120</name>
</gene>
<dbReference type="GO" id="GO:0016787">
    <property type="term" value="F:hydrolase activity"/>
    <property type="evidence" value="ECO:0007669"/>
    <property type="project" value="UniProtKB-KW"/>
</dbReference>
<dbReference type="InterPro" id="IPR000629">
    <property type="entry name" value="RNA-helicase_DEAD-box_CS"/>
</dbReference>
<evidence type="ECO:0000256" key="4">
    <source>
        <dbReference type="ARBA" id="ARBA00022806"/>
    </source>
</evidence>
<evidence type="ECO:0000256" key="1">
    <source>
        <dbReference type="ARBA" id="ARBA00012552"/>
    </source>
</evidence>
<dbReference type="PROSITE" id="PS51192">
    <property type="entry name" value="HELICASE_ATP_BIND_1"/>
    <property type="match status" value="1"/>
</dbReference>
<proteinExistence type="predicted"/>
<sequence>MPRRVAHKLEGTNRTEDVAIHEDIDFNGMMLSQNTLSGLLKSGFRKPSPIQLKAIPIGKCGFDMVVQAKSGTGKTAVFTVLALEMINVENPSLQVLVLAPTREIAVQIQQVFCSLGRPIKGLNVKTFIGGFPVADDLTNLIGCHIAVGAPGRVKFLIEKGYMKTTGINLFVLDEADKLMESSFQQDINFIFGTLPEEKQTLAFSATYPDELDKFLCSYMRYPMHVSPGHEGPVLRGIKQFVSIVPPHISSMMQMKIKLKEVVRILSSVDFKQCLIFTNYQTRAQSICYQLNQYGWPALWVAGSLSQQERLDAVNSLREFRCRVLLSTDLTARGIDAENVNLLINLDIPFDSATYLHRIGRAGRYGSHGIAIAIVSDGDDLKKFQELLGSIGGKEMSVLRFPSDPVPNMWNCDDSSFAKVNGILKPSQKSSKIKNKDSGKSEGQTSQSEIVNNEQNGIKKKKKNNKKKGGITSNIREKEIEMLPFSVEKENSVEQFSLDSSISKVANSNEKEEESVDEELVNIVENLSLEVQESSKEDKKEEILNKLAHSFRTKFMCRNFVPKSYDEFLNGNYKQDVLVDSKEVVSDSYNDEINMENNIEALLNIQENMFQSKLNAVRSNTSTMSVSHLLQTLVSGNLPKMNNSSKKSKSNQDKSEEMMIQKPVSSQKKSSLIKSFQMCVDSNPVFNYNFPLNGKMKQKFEDRNEKESEELVEGNQGVKCKFTDNSCSDANIVNGNSCLNYNDSPSESDSESDNEFEVHNTYHQPERISRRDITSSSVCNVGADYKNYNYWTNSHPNYQKNYMEEPDCVAGQKTFHLSSPLVDTMAGGDSNQQPCCENMYWHNMLQNQQAYLAQIRQMSQYIQYTEYMRSMLNMQF</sequence>
<evidence type="ECO:0000313" key="10">
    <source>
        <dbReference type="Proteomes" id="UP001378592"/>
    </source>
</evidence>
<dbReference type="InterPro" id="IPR001650">
    <property type="entry name" value="Helicase_C-like"/>
</dbReference>
<evidence type="ECO:0000259" key="7">
    <source>
        <dbReference type="PROSITE" id="PS51192"/>
    </source>
</evidence>
<dbReference type="EC" id="3.6.4.13" evidence="1"/>
<dbReference type="InterPro" id="IPR014001">
    <property type="entry name" value="Helicase_ATP-bd"/>
</dbReference>
<keyword evidence="2" id="KW-0547">Nucleotide-binding</keyword>
<reference evidence="9 10" key="1">
    <citation type="submission" date="2024-03" db="EMBL/GenBank/DDBJ databases">
        <title>The genome assembly and annotation of the cricket Gryllus longicercus Weissman &amp; Gray.</title>
        <authorList>
            <person name="Szrajer S."/>
            <person name="Gray D."/>
            <person name="Ylla G."/>
        </authorList>
    </citation>
    <scope>NUCLEOTIDE SEQUENCE [LARGE SCALE GENOMIC DNA]</scope>
    <source>
        <strain evidence="9">DAG 2021-001</strain>
        <tissue evidence="9">Whole body minus gut</tissue>
    </source>
</reference>
<dbReference type="PANTHER" id="PTHR47958">
    <property type="entry name" value="ATP-DEPENDENT RNA HELICASE DBP3"/>
    <property type="match status" value="1"/>
</dbReference>
<feature type="compositionally biased region" description="Polar residues" evidence="6">
    <location>
        <begin position="440"/>
        <end position="454"/>
    </location>
</feature>
<evidence type="ECO:0000256" key="2">
    <source>
        <dbReference type="ARBA" id="ARBA00022741"/>
    </source>
</evidence>
<evidence type="ECO:0000259" key="8">
    <source>
        <dbReference type="PROSITE" id="PS51194"/>
    </source>
</evidence>
<dbReference type="InterPro" id="IPR011545">
    <property type="entry name" value="DEAD/DEAH_box_helicase_dom"/>
</dbReference>